<dbReference type="Pfam" id="PF03480">
    <property type="entry name" value="DctP"/>
    <property type="match status" value="1"/>
</dbReference>
<accession>A0A6B8WBC5</accession>
<keyword evidence="1" id="KW-0732">Signal</keyword>
<dbReference type="PANTHER" id="PTHR33376:SF5">
    <property type="entry name" value="EXTRACYTOPLASMIC SOLUTE RECEPTOR PROTEIN"/>
    <property type="match status" value="1"/>
</dbReference>
<proteinExistence type="predicted"/>
<dbReference type="KEGG" id="ccoe:CETAM_04435"/>
<dbReference type="Gene3D" id="3.40.190.170">
    <property type="entry name" value="Bacterial extracellular solute-binding protein, family 7"/>
    <property type="match status" value="1"/>
</dbReference>
<dbReference type="EMBL" id="CP046453">
    <property type="protein sequence ID" value="QGU04158.1"/>
    <property type="molecule type" value="Genomic_DNA"/>
</dbReference>
<dbReference type="GO" id="GO:0055085">
    <property type="term" value="P:transmembrane transport"/>
    <property type="evidence" value="ECO:0007669"/>
    <property type="project" value="InterPro"/>
</dbReference>
<organism evidence="2 3">
    <name type="scientific">Corynebacterium comes</name>
    <dbReference type="NCBI Taxonomy" id="2675218"/>
    <lineage>
        <taxon>Bacteria</taxon>
        <taxon>Bacillati</taxon>
        <taxon>Actinomycetota</taxon>
        <taxon>Actinomycetes</taxon>
        <taxon>Mycobacteriales</taxon>
        <taxon>Corynebacteriaceae</taxon>
        <taxon>Corynebacterium</taxon>
    </lineage>
</organism>
<dbReference type="InterPro" id="IPR038404">
    <property type="entry name" value="TRAP_DctP_sf"/>
</dbReference>
<dbReference type="AlphaFoldDB" id="A0A6B8WBC5"/>
<dbReference type="Proteomes" id="UP000425178">
    <property type="component" value="Chromosome"/>
</dbReference>
<keyword evidence="3" id="KW-1185">Reference proteome</keyword>
<gene>
    <name evidence="2" type="ORF">CETAM_04435</name>
</gene>
<sequence length="420" mass="45616">MRVDSKSRPSSSFARKLLSTTAILTVSALTLTACGGGMSTGESASADTANSGDNVIVKANPPYGPDHMMSTAMTQFGDVVTESSDGELTFEHYFADALVKQPEVATSLTGGVIDLGYLGMAYTPASFPIDAWASQLGYGGDERPVVGLLANAAAAIEWSYSHPEVSEELEGQGIYPLIPRFQNHDNYQLLCKDPVTSLADARGKRVRVGGELYSEAVTALGMTPVTLSGAEIYEGFERGVVDCFVGAEPDMTGLGLWEIGKNFTKVDFPGWSSISLASSNDFMDSLTPEQKAAFDDNRAEFLKIYYTGYFDEQKRFHQEQDAMSLNYHAPGEDLQQALDTHFDGVRQDMIDNPPAVVSDSEAAVTEYEQLREKWVGIVEDLGYDGGHANHQEWATELGDGSVDLQPWADKLDEEIFTNLS</sequence>
<evidence type="ECO:0000256" key="1">
    <source>
        <dbReference type="ARBA" id="ARBA00022729"/>
    </source>
</evidence>
<dbReference type="PANTHER" id="PTHR33376">
    <property type="match status" value="1"/>
</dbReference>
<evidence type="ECO:0000313" key="2">
    <source>
        <dbReference type="EMBL" id="QGU04158.1"/>
    </source>
</evidence>
<reference evidence="2 3" key="1">
    <citation type="journal article" date="2021" name="Int. J. Syst. Evol. Microbiol.">
        <title>Classification of three corynebacterial strains isolated from a small paddock in North Rhine-Westphalia: proposal of &lt;i&gt;Corynebacterium kalinowskii&lt;/i&gt; sp. nov., &lt;i&gt;Corynebacterium comes&lt;/i&gt; sp. nov. and &lt;i&gt;Corynebacterium occultum&lt;/i&gt; sp. nov.</title>
        <authorList>
            <person name="Schaffert L."/>
            <person name="Ruwe M."/>
            <person name="Milse J."/>
            <person name="Hanuschka K."/>
            <person name="Ortseifen V."/>
            <person name="Droste J."/>
            <person name="Brandt D."/>
            <person name="Schl L."/>
            <person name="Kutter Y."/>
            <person name="Vinke S."/>
            <person name="Vieh P."/>
            <person name="Jacob L."/>
            <person name="L N.C."/>
            <person name="Schulte-Berndt E."/>
            <person name="Hain C."/>
            <person name="Linder M."/>
            <person name="Schmidt P."/>
            <person name="Wollenschl L."/>
            <person name="Luttermann T."/>
            <person name="Thieme E."/>
            <person name="Hassa J."/>
            <person name="Haak M."/>
            <person name="Wittchen M."/>
            <person name="Mentz A."/>
            <person name="Persicke M."/>
            <person name="Busche T."/>
            <person name="R C."/>
        </authorList>
    </citation>
    <scope>NUCLEOTIDE SEQUENCE [LARGE SCALE GENOMIC DNA]</scope>
    <source>
        <strain evidence="2 3">2019</strain>
    </source>
</reference>
<protein>
    <submittedName>
        <fullName evidence="2">Lactate-binding periplasmic protein</fullName>
    </submittedName>
</protein>
<evidence type="ECO:0000313" key="3">
    <source>
        <dbReference type="Proteomes" id="UP000425178"/>
    </source>
</evidence>
<dbReference type="CDD" id="cd13666">
    <property type="entry name" value="PBP2_TRAP_DctP_like_1"/>
    <property type="match status" value="1"/>
</dbReference>
<dbReference type="InterPro" id="IPR018389">
    <property type="entry name" value="DctP_fam"/>
</dbReference>
<dbReference type="PROSITE" id="PS51257">
    <property type="entry name" value="PROKAR_LIPOPROTEIN"/>
    <property type="match status" value="1"/>
</dbReference>
<name>A0A6B8WBC5_9CORY</name>